<keyword evidence="4 5" id="KW-0539">Nucleus</keyword>
<feature type="region of interest" description="Disordered" evidence="6">
    <location>
        <begin position="47"/>
        <end position="82"/>
    </location>
</feature>
<dbReference type="GO" id="GO:0000978">
    <property type="term" value="F:RNA polymerase II cis-regulatory region sequence-specific DNA binding"/>
    <property type="evidence" value="ECO:0007669"/>
    <property type="project" value="TreeGrafter"/>
</dbReference>
<evidence type="ECO:0000256" key="5">
    <source>
        <dbReference type="PROSITE-ProRule" id="PRU00267"/>
    </source>
</evidence>
<feature type="region of interest" description="Disordered" evidence="6">
    <location>
        <begin position="136"/>
        <end position="165"/>
    </location>
</feature>
<name>A0A8S1F8S6_9PELO</name>
<evidence type="ECO:0000313" key="8">
    <source>
        <dbReference type="EMBL" id="CAB3410262.1"/>
    </source>
</evidence>
<feature type="compositionally biased region" description="Acidic residues" evidence="6">
    <location>
        <begin position="148"/>
        <end position="161"/>
    </location>
</feature>
<evidence type="ECO:0000256" key="2">
    <source>
        <dbReference type="ARBA" id="ARBA00023125"/>
    </source>
</evidence>
<evidence type="ECO:0000256" key="3">
    <source>
        <dbReference type="ARBA" id="ARBA00023163"/>
    </source>
</evidence>
<keyword evidence="1" id="KW-0805">Transcription regulation</keyword>
<feature type="compositionally biased region" description="Polar residues" evidence="6">
    <location>
        <begin position="57"/>
        <end position="81"/>
    </location>
</feature>
<dbReference type="PROSITE" id="PS50118">
    <property type="entry name" value="HMG_BOX_2"/>
    <property type="match status" value="1"/>
</dbReference>
<dbReference type="AlphaFoldDB" id="A0A8S1F8S6"/>
<dbReference type="Proteomes" id="UP000494206">
    <property type="component" value="Unassembled WGS sequence"/>
</dbReference>
<comment type="caution">
    <text evidence="8">The sequence shown here is derived from an EMBL/GenBank/DDBJ whole genome shotgun (WGS) entry which is preliminary data.</text>
</comment>
<feature type="compositionally biased region" description="Basic and acidic residues" evidence="6">
    <location>
        <begin position="136"/>
        <end position="147"/>
    </location>
</feature>
<dbReference type="InterPro" id="IPR051356">
    <property type="entry name" value="SOX/SOX-like_TF"/>
</dbReference>
<dbReference type="GO" id="GO:0005634">
    <property type="term" value="C:nucleus"/>
    <property type="evidence" value="ECO:0007669"/>
    <property type="project" value="UniProtKB-UniRule"/>
</dbReference>
<sequence>MSHRRKANPKKLSEEQESSSNNNPEMNTHQHPSALTATNLLISENGMEDTANPAHSPHNTSVKSSFSTISDHTSTSATTGLTDYPDILAQTDQGCMVVIDGNILRHVLGSVEKTESKADLLQNIIKQLHSLKDRICSDELSPSKEDLKEEDEEEEDEEEEQHDMNSMLSNAGLDSETLLRQQELLQQQQSQTARQFQIMSQLLSNSNQVPFLFPGFAYESLFNGNALNPSLLSQLQTPLSNGVAALQRTMASKFLESVGGEKIDSPLNLTKESPSPTGTVPQSPLANFRLPYNIQPSFGADVTASLMNNNISPASSGKSTPGNVSVTSEVNTPRPQAKSPNHIKRPMNAFMVWARDERRKILKAYPDMHNSNISKILGSRWKAMSNTEKQPYYEEQSRLSKLHMEQHPDYRYRPRPKRTCLVDGKKVRINEYKTMMKKKEANWNEESSFNSQQLEIAGLPNINLLSELQHHHQGHLLQTAE</sequence>
<evidence type="ECO:0000259" key="7">
    <source>
        <dbReference type="PROSITE" id="PS50118"/>
    </source>
</evidence>
<evidence type="ECO:0000313" key="9">
    <source>
        <dbReference type="Proteomes" id="UP000494206"/>
    </source>
</evidence>
<dbReference type="CDD" id="cd22042">
    <property type="entry name" value="HMG-box_EGL13-like"/>
    <property type="match status" value="1"/>
</dbReference>
<dbReference type="EMBL" id="CADEPM010000010">
    <property type="protein sequence ID" value="CAB3410262.1"/>
    <property type="molecule type" value="Genomic_DNA"/>
</dbReference>
<dbReference type="PANTHER" id="PTHR45789">
    <property type="entry name" value="FI18025P1"/>
    <property type="match status" value="1"/>
</dbReference>
<dbReference type="SMART" id="SM00398">
    <property type="entry name" value="HMG"/>
    <property type="match status" value="1"/>
</dbReference>
<feature type="compositionally biased region" description="Low complexity" evidence="6">
    <location>
        <begin position="18"/>
        <end position="27"/>
    </location>
</feature>
<gene>
    <name evidence="8" type="ORF">CBOVIS_LOCUS11813</name>
</gene>
<dbReference type="FunFam" id="1.10.30.10:FF:000003">
    <property type="entry name" value="Putative transcription factor SOX-6"/>
    <property type="match status" value="1"/>
</dbReference>
<protein>
    <recommendedName>
        <fullName evidence="7">HMG box domain-containing protein</fullName>
    </recommendedName>
</protein>
<proteinExistence type="predicted"/>
<evidence type="ECO:0000256" key="6">
    <source>
        <dbReference type="SAM" id="MobiDB-lite"/>
    </source>
</evidence>
<evidence type="ECO:0000256" key="4">
    <source>
        <dbReference type="ARBA" id="ARBA00023242"/>
    </source>
</evidence>
<keyword evidence="3" id="KW-0804">Transcription</keyword>
<dbReference type="PANTHER" id="PTHR45789:SF2">
    <property type="entry name" value="FI18025P1"/>
    <property type="match status" value="1"/>
</dbReference>
<keyword evidence="9" id="KW-1185">Reference proteome</keyword>
<feature type="domain" description="HMG box" evidence="7">
    <location>
        <begin position="343"/>
        <end position="411"/>
    </location>
</feature>
<feature type="region of interest" description="Disordered" evidence="6">
    <location>
        <begin position="1"/>
        <end position="31"/>
    </location>
</feature>
<dbReference type="GO" id="GO:0045165">
    <property type="term" value="P:cell fate commitment"/>
    <property type="evidence" value="ECO:0007669"/>
    <property type="project" value="TreeGrafter"/>
</dbReference>
<dbReference type="SUPFAM" id="SSF47095">
    <property type="entry name" value="HMG-box"/>
    <property type="match status" value="1"/>
</dbReference>
<dbReference type="InterPro" id="IPR009071">
    <property type="entry name" value="HMG_box_dom"/>
</dbReference>
<feature type="compositionally biased region" description="Polar residues" evidence="6">
    <location>
        <begin position="313"/>
        <end position="334"/>
    </location>
</feature>
<keyword evidence="2 5" id="KW-0238">DNA-binding</keyword>
<dbReference type="InterPro" id="IPR036910">
    <property type="entry name" value="HMG_box_dom_sf"/>
</dbReference>
<dbReference type="Gene3D" id="1.10.30.10">
    <property type="entry name" value="High mobility group box domain"/>
    <property type="match status" value="1"/>
</dbReference>
<dbReference type="OrthoDB" id="6247875at2759"/>
<dbReference type="Pfam" id="PF00505">
    <property type="entry name" value="HMG_box"/>
    <property type="match status" value="1"/>
</dbReference>
<feature type="DNA-binding region" description="HMG box" evidence="5">
    <location>
        <begin position="343"/>
        <end position="411"/>
    </location>
</feature>
<evidence type="ECO:0000256" key="1">
    <source>
        <dbReference type="ARBA" id="ARBA00023015"/>
    </source>
</evidence>
<dbReference type="GO" id="GO:0000981">
    <property type="term" value="F:DNA-binding transcription factor activity, RNA polymerase II-specific"/>
    <property type="evidence" value="ECO:0007669"/>
    <property type="project" value="TreeGrafter"/>
</dbReference>
<accession>A0A8S1F8S6</accession>
<organism evidence="8 9">
    <name type="scientific">Caenorhabditis bovis</name>
    <dbReference type="NCBI Taxonomy" id="2654633"/>
    <lineage>
        <taxon>Eukaryota</taxon>
        <taxon>Metazoa</taxon>
        <taxon>Ecdysozoa</taxon>
        <taxon>Nematoda</taxon>
        <taxon>Chromadorea</taxon>
        <taxon>Rhabditida</taxon>
        <taxon>Rhabditina</taxon>
        <taxon>Rhabditomorpha</taxon>
        <taxon>Rhabditoidea</taxon>
        <taxon>Rhabditidae</taxon>
        <taxon>Peloderinae</taxon>
        <taxon>Caenorhabditis</taxon>
    </lineage>
</organism>
<feature type="region of interest" description="Disordered" evidence="6">
    <location>
        <begin position="313"/>
        <end position="342"/>
    </location>
</feature>
<reference evidence="8 9" key="1">
    <citation type="submission" date="2020-04" db="EMBL/GenBank/DDBJ databases">
        <authorList>
            <person name="Laetsch R D."/>
            <person name="Stevens L."/>
            <person name="Kumar S."/>
            <person name="Blaxter L. M."/>
        </authorList>
    </citation>
    <scope>NUCLEOTIDE SEQUENCE [LARGE SCALE GENOMIC DNA]</scope>
</reference>